<dbReference type="PANTHER" id="PTHR45626">
    <property type="entry name" value="TRANSCRIPTION TERMINATION FACTOR 2-RELATED"/>
    <property type="match status" value="1"/>
</dbReference>
<dbReference type="InterPro" id="IPR000330">
    <property type="entry name" value="SNF2_N"/>
</dbReference>
<dbReference type="Pfam" id="PF00176">
    <property type="entry name" value="SNF2-rel_dom"/>
    <property type="match status" value="2"/>
</dbReference>
<name>A0AAN6GD56_9BASI</name>
<dbReference type="SMART" id="SM00490">
    <property type="entry name" value="HELICc"/>
    <property type="match status" value="1"/>
</dbReference>
<dbReference type="Pfam" id="PF00271">
    <property type="entry name" value="Helicase_C"/>
    <property type="match status" value="1"/>
</dbReference>
<feature type="domain" description="Helicase C-terminal" evidence="5">
    <location>
        <begin position="887"/>
        <end position="1044"/>
    </location>
</feature>
<dbReference type="Gene3D" id="3.40.50.10810">
    <property type="entry name" value="Tandem AAA-ATPase domain"/>
    <property type="match status" value="2"/>
</dbReference>
<comment type="caution">
    <text evidence="6">The sequence shown here is derived from an EMBL/GenBank/DDBJ whole genome shotgun (WGS) entry which is preliminary data.</text>
</comment>
<evidence type="ECO:0000259" key="5">
    <source>
        <dbReference type="PROSITE" id="PS51194"/>
    </source>
</evidence>
<keyword evidence="1" id="KW-0547">Nucleotide-binding</keyword>
<dbReference type="GO" id="GO:0016787">
    <property type="term" value="F:hydrolase activity"/>
    <property type="evidence" value="ECO:0007669"/>
    <property type="project" value="UniProtKB-KW"/>
</dbReference>
<dbReference type="InterPro" id="IPR038718">
    <property type="entry name" value="SNF2-like_sf"/>
</dbReference>
<dbReference type="InterPro" id="IPR001650">
    <property type="entry name" value="Helicase_C-like"/>
</dbReference>
<proteinExistence type="predicted"/>
<dbReference type="Gene3D" id="3.40.50.300">
    <property type="entry name" value="P-loop containing nucleotide triphosphate hydrolases"/>
    <property type="match status" value="1"/>
</dbReference>
<dbReference type="EMBL" id="JAPDMQ010000121">
    <property type="protein sequence ID" value="KAK0534182.1"/>
    <property type="molecule type" value="Genomic_DNA"/>
</dbReference>
<dbReference type="GO" id="GO:0005524">
    <property type="term" value="F:ATP binding"/>
    <property type="evidence" value="ECO:0007669"/>
    <property type="project" value="UniProtKB-KW"/>
</dbReference>
<accession>A0AAN6GD56</accession>
<feature type="region of interest" description="Disordered" evidence="4">
    <location>
        <begin position="269"/>
        <end position="334"/>
    </location>
</feature>
<dbReference type="AlphaFoldDB" id="A0AAN6GD56"/>
<dbReference type="CDD" id="cd18793">
    <property type="entry name" value="SF2_C_SNF"/>
    <property type="match status" value="1"/>
</dbReference>
<feature type="region of interest" description="Disordered" evidence="4">
    <location>
        <begin position="820"/>
        <end position="844"/>
    </location>
</feature>
<dbReference type="InterPro" id="IPR014001">
    <property type="entry name" value="Helicase_ATP-bd"/>
</dbReference>
<feature type="region of interest" description="Disordered" evidence="4">
    <location>
        <begin position="463"/>
        <end position="573"/>
    </location>
</feature>
<dbReference type="InterPro" id="IPR049730">
    <property type="entry name" value="SNF2/RAD54-like_C"/>
</dbReference>
<keyword evidence="3" id="KW-0067">ATP-binding</keyword>
<dbReference type="GO" id="GO:0006281">
    <property type="term" value="P:DNA repair"/>
    <property type="evidence" value="ECO:0007669"/>
    <property type="project" value="TreeGrafter"/>
</dbReference>
<evidence type="ECO:0000313" key="7">
    <source>
        <dbReference type="Proteomes" id="UP001176521"/>
    </source>
</evidence>
<evidence type="ECO:0000313" key="6">
    <source>
        <dbReference type="EMBL" id="KAK0534182.1"/>
    </source>
</evidence>
<evidence type="ECO:0000256" key="2">
    <source>
        <dbReference type="ARBA" id="ARBA00022801"/>
    </source>
</evidence>
<gene>
    <name evidence="6" type="ORF">OC842_002715</name>
</gene>
<keyword evidence="2" id="KW-0378">Hydrolase</keyword>
<evidence type="ECO:0000256" key="1">
    <source>
        <dbReference type="ARBA" id="ARBA00022741"/>
    </source>
</evidence>
<dbReference type="PANTHER" id="PTHR45626:SF14">
    <property type="entry name" value="ATP-DEPENDENT DNA HELICASE (EUROFUNG)"/>
    <property type="match status" value="1"/>
</dbReference>
<protein>
    <recommendedName>
        <fullName evidence="5">Helicase C-terminal domain-containing protein</fullName>
    </recommendedName>
</protein>
<feature type="compositionally biased region" description="Basic residues" evidence="4">
    <location>
        <begin position="548"/>
        <end position="565"/>
    </location>
</feature>
<dbReference type="InterPro" id="IPR050628">
    <property type="entry name" value="SNF2_RAD54_helicase_TF"/>
</dbReference>
<feature type="compositionally biased region" description="Acidic residues" evidence="4">
    <location>
        <begin position="317"/>
        <end position="329"/>
    </location>
</feature>
<dbReference type="GO" id="GO:0005634">
    <property type="term" value="C:nucleus"/>
    <property type="evidence" value="ECO:0007669"/>
    <property type="project" value="TreeGrafter"/>
</dbReference>
<sequence length="1058" mass="117653">MENLKRQMVEREAAGEPLQLSRNDRHAQEPRIQMQPAVAGGAAPAFNVLANVSNHARVSGGADNAIVIDDNSVDHHSVHDFQPVKFVPAPGSQPQQKRVTSENLERSIEYDDPEDTDYVPTGEQDFIIRDGKRVPVKAAQPARGPQNVVMDPNAIPYAGPMLPGGNAPVTSAEREKQLMNMMTSMVALVDDVSEADMKIPGLKCTLMPHQVQGVRWMMSREGGIEKGGILADDMGLGKTVQTIALILQNRPGARKNTIEHIRVPDADEQDKLNGIIRRKPAKKTTKKKAAAPAAKKGRAIIVDSDDEEAEPQSCPAGDDDDEDEEEELERTEIKSTTTLIIAPVAVVHQWENEIATKSTKVPALPLRDPKPIAQDEEDAADQQEDEDDEELAFHRELKKVQKRDAEKRAAQEVPHTKPFPRLSVFIHHGNNKAKSARELRKYDVVITTYTTVVAEYKNTRACAKNEGKSAPKKGKRASKNSDDSDGGEALDFTSGESSDEDEDSDDDRFINDDSDLGEYSDSDEEVESSTRARSYAPPKLGASSSGQKKSRTASASKKKAKKSSSKKMSANGKPTPLFEMDWLRIVLDEAQNVKNHTTQAAKASFLLSSRATARWCLTGTPIQNSVYELWSLIHFLRIKPFDDYGHFKEKIGEPLDPKKKHVHQMAVNWAMKRLHVVLQAILLRRTKETMHEGKKLIELPPKHISLIESDFDDPMERRVYDLLETRIRDKVQEAEEAGTTRGFGQMQMLMMLMRLRQACSHPALLQGKVDIDVNSAATAASSQQSSSKADDELDGLAALIGDMSVGGPAKCEQCHLPLEQEDAEPVRAGSGDNSTAGDDDDDDDSIMVMQQLTRNGRKLCAGCAELVDAEREAGLDWRTRPSTKVNAILRILGEIRDKGEGEKTIVFSQFTSFLDLLEPHLRKSGFKYERYDGSMRPDERQYALNSVQKRQDKTVLLISFRAGSTGLNLTFCNHVILTEAWWNPALEDQAFDRAHRLGQTRETFIYKLSVQKTVDERILEMQAKKRQLAESALEGTKMKANRLDRAELLKLFGGQNLV</sequence>
<evidence type="ECO:0000256" key="4">
    <source>
        <dbReference type="SAM" id="MobiDB-lite"/>
    </source>
</evidence>
<reference evidence="6" key="1">
    <citation type="journal article" date="2023" name="PhytoFront">
        <title>Draft Genome Resources of Seven Strains of Tilletia horrida, Causal Agent of Kernel Smut of Rice.</title>
        <authorList>
            <person name="Khanal S."/>
            <person name="Antony Babu S."/>
            <person name="Zhou X.G."/>
        </authorList>
    </citation>
    <scope>NUCLEOTIDE SEQUENCE</scope>
    <source>
        <strain evidence="6">TX3</strain>
    </source>
</reference>
<evidence type="ECO:0000256" key="3">
    <source>
        <dbReference type="ARBA" id="ARBA00022840"/>
    </source>
</evidence>
<dbReference type="Proteomes" id="UP001176521">
    <property type="component" value="Unassembled WGS sequence"/>
</dbReference>
<dbReference type="PROSITE" id="PS51194">
    <property type="entry name" value="HELICASE_CTER"/>
    <property type="match status" value="1"/>
</dbReference>
<dbReference type="InterPro" id="IPR027417">
    <property type="entry name" value="P-loop_NTPase"/>
</dbReference>
<dbReference type="SUPFAM" id="SSF52540">
    <property type="entry name" value="P-loop containing nucleoside triphosphate hydrolases"/>
    <property type="match status" value="2"/>
</dbReference>
<feature type="compositionally biased region" description="Acidic residues" evidence="4">
    <location>
        <begin position="497"/>
        <end position="527"/>
    </location>
</feature>
<organism evidence="6 7">
    <name type="scientific">Tilletia horrida</name>
    <dbReference type="NCBI Taxonomy" id="155126"/>
    <lineage>
        <taxon>Eukaryota</taxon>
        <taxon>Fungi</taxon>
        <taxon>Dikarya</taxon>
        <taxon>Basidiomycota</taxon>
        <taxon>Ustilaginomycotina</taxon>
        <taxon>Exobasidiomycetes</taxon>
        <taxon>Tilletiales</taxon>
        <taxon>Tilletiaceae</taxon>
        <taxon>Tilletia</taxon>
    </lineage>
</organism>
<feature type="compositionally biased region" description="Basic residues" evidence="4">
    <location>
        <begin position="276"/>
        <end position="289"/>
    </location>
</feature>
<feature type="compositionally biased region" description="Basic and acidic residues" evidence="4">
    <location>
        <begin position="1"/>
        <end position="14"/>
    </location>
</feature>
<dbReference type="CDD" id="cd18008">
    <property type="entry name" value="DEXDc_SHPRH-like"/>
    <property type="match status" value="1"/>
</dbReference>
<dbReference type="GO" id="GO:0008094">
    <property type="term" value="F:ATP-dependent activity, acting on DNA"/>
    <property type="evidence" value="ECO:0007669"/>
    <property type="project" value="TreeGrafter"/>
</dbReference>
<keyword evidence="7" id="KW-1185">Reference proteome</keyword>
<dbReference type="SMART" id="SM00487">
    <property type="entry name" value="DEXDc"/>
    <property type="match status" value="1"/>
</dbReference>
<feature type="region of interest" description="Disordered" evidence="4">
    <location>
        <begin position="1"/>
        <end position="29"/>
    </location>
</feature>